<evidence type="ECO:0008006" key="3">
    <source>
        <dbReference type="Google" id="ProtNLM"/>
    </source>
</evidence>
<dbReference type="Proteomes" id="UP000284002">
    <property type="component" value="Unassembled WGS sequence"/>
</dbReference>
<evidence type="ECO:0000313" key="2">
    <source>
        <dbReference type="Proteomes" id="UP000284002"/>
    </source>
</evidence>
<sequence>MSVAKSIAKRIQHMPLGRPFLGRLVAQSGSRASANKALSRLVQAGALERVVRGIYMRPKASKYFGKVHASPLAVMRLMTKANGETVQIHGAEAVRLMGLSTQMQVLPIFYTTGTTRKIRVGSAIFRLQHASKDRFQHVNTKVGVALTALHYIGKKALSSEVASHIQKTLSKDEFKTLQACQMPNWMRTALNLVSI</sequence>
<gene>
    <name evidence="1" type="ORF">BK662_09795</name>
</gene>
<dbReference type="InterPro" id="IPR045738">
    <property type="entry name" value="DUF6088"/>
</dbReference>
<comment type="caution">
    <text evidence="1">The sequence shown here is derived from an EMBL/GenBank/DDBJ whole genome shotgun (WGS) entry which is preliminary data.</text>
</comment>
<organism evidence="1 2">
    <name type="scientific">Pseudomonas frederiksbergensis</name>
    <dbReference type="NCBI Taxonomy" id="104087"/>
    <lineage>
        <taxon>Bacteria</taxon>
        <taxon>Pseudomonadati</taxon>
        <taxon>Pseudomonadota</taxon>
        <taxon>Gammaproteobacteria</taxon>
        <taxon>Pseudomonadales</taxon>
        <taxon>Pseudomonadaceae</taxon>
        <taxon>Pseudomonas</taxon>
    </lineage>
</organism>
<dbReference type="AlphaFoldDB" id="A0A423HUE3"/>
<dbReference type="Pfam" id="PF19570">
    <property type="entry name" value="DUF6088"/>
    <property type="match status" value="1"/>
</dbReference>
<reference evidence="1 2" key="1">
    <citation type="submission" date="2016-10" db="EMBL/GenBank/DDBJ databases">
        <title>Comparative genome analysis of multiple Pseudomonas spp. focuses on biocontrol and plant growth promoting traits.</title>
        <authorList>
            <person name="Tao X.-Y."/>
            <person name="Taylor C.G."/>
        </authorList>
    </citation>
    <scope>NUCLEOTIDE SEQUENCE [LARGE SCALE GENOMIC DNA]</scope>
    <source>
        <strain evidence="1 2">36C6</strain>
    </source>
</reference>
<dbReference type="RefSeq" id="WP_185047101.1">
    <property type="nucleotide sequence ID" value="NZ_MOBM01000012.1"/>
</dbReference>
<dbReference type="EMBL" id="MOBM01000012">
    <property type="protein sequence ID" value="RON16796.1"/>
    <property type="molecule type" value="Genomic_DNA"/>
</dbReference>
<name>A0A423HUE3_9PSED</name>
<proteinExistence type="predicted"/>
<protein>
    <recommendedName>
        <fullName evidence="3">Transcriptional regulator, AbiEi antitoxin, Type IV TA system</fullName>
    </recommendedName>
</protein>
<accession>A0A423HUE3</accession>
<evidence type="ECO:0000313" key="1">
    <source>
        <dbReference type="EMBL" id="RON16796.1"/>
    </source>
</evidence>